<accession>A0AAD9HA60</accession>
<protein>
    <submittedName>
        <fullName evidence="1">Uncharacterized protein</fullName>
    </submittedName>
</protein>
<proteinExistence type="predicted"/>
<dbReference type="Proteomes" id="UP001232148">
    <property type="component" value="Unassembled WGS sequence"/>
</dbReference>
<dbReference type="AlphaFoldDB" id="A0AAD9HA60"/>
<dbReference type="EMBL" id="MU842946">
    <property type="protein sequence ID" value="KAK2025090.1"/>
    <property type="molecule type" value="Genomic_DNA"/>
</dbReference>
<comment type="caution">
    <text evidence="1">The sequence shown here is derived from an EMBL/GenBank/DDBJ whole genome shotgun (WGS) entry which is preliminary data.</text>
</comment>
<sequence length="192" mass="20929">MRIYLSSLALCNSPSQSRLATASPCVFGFPFHPAAMSCFSYLHFSTFVVLILHLMHGSSSQTSWVASGFSRKNEPVLTGQGRKSHSVACPHLGSFLPFFYFPFLLADSVAGWTGRHLERIEGLMNIEPRILCSYVLSCIRSVVITPFTDSLPKHEASGALCNLILPPPVVHSCNHAGKQACGIMQESCGLQL</sequence>
<name>A0AAD9HA60_9PEZI</name>
<evidence type="ECO:0000313" key="2">
    <source>
        <dbReference type="Proteomes" id="UP001232148"/>
    </source>
</evidence>
<organism evidence="1 2">
    <name type="scientific">Colletotrichum zoysiae</name>
    <dbReference type="NCBI Taxonomy" id="1216348"/>
    <lineage>
        <taxon>Eukaryota</taxon>
        <taxon>Fungi</taxon>
        <taxon>Dikarya</taxon>
        <taxon>Ascomycota</taxon>
        <taxon>Pezizomycotina</taxon>
        <taxon>Sordariomycetes</taxon>
        <taxon>Hypocreomycetidae</taxon>
        <taxon>Glomerellales</taxon>
        <taxon>Glomerellaceae</taxon>
        <taxon>Colletotrichum</taxon>
        <taxon>Colletotrichum graminicola species complex</taxon>
    </lineage>
</organism>
<gene>
    <name evidence="1" type="ORF">LX32DRAFT_72705</name>
</gene>
<reference evidence="1" key="1">
    <citation type="submission" date="2021-06" db="EMBL/GenBank/DDBJ databases">
        <title>Comparative genomics, transcriptomics and evolutionary studies reveal genomic signatures of adaptation to plant cell wall in hemibiotrophic fungi.</title>
        <authorList>
            <consortium name="DOE Joint Genome Institute"/>
            <person name="Baroncelli R."/>
            <person name="Diaz J.F."/>
            <person name="Benocci T."/>
            <person name="Peng M."/>
            <person name="Battaglia E."/>
            <person name="Haridas S."/>
            <person name="Andreopoulos W."/>
            <person name="Labutti K."/>
            <person name="Pangilinan J."/>
            <person name="Floch G.L."/>
            <person name="Makela M.R."/>
            <person name="Henrissat B."/>
            <person name="Grigoriev I.V."/>
            <person name="Crouch J.A."/>
            <person name="De Vries R.P."/>
            <person name="Sukno S.A."/>
            <person name="Thon M.R."/>
        </authorList>
    </citation>
    <scope>NUCLEOTIDE SEQUENCE</scope>
    <source>
        <strain evidence="1">MAFF235873</strain>
    </source>
</reference>
<keyword evidence="2" id="KW-1185">Reference proteome</keyword>
<evidence type="ECO:0000313" key="1">
    <source>
        <dbReference type="EMBL" id="KAK2025090.1"/>
    </source>
</evidence>